<reference evidence="3" key="1">
    <citation type="submission" date="2016-02" db="EMBL/GenBank/DDBJ databases">
        <authorList>
            <person name="Dunlap C."/>
        </authorList>
    </citation>
    <scope>NUCLEOTIDE SEQUENCE [LARGE SCALE GENOMIC DNA]</scope>
    <source>
        <strain evidence="3">NRRL B-41092</strain>
    </source>
</reference>
<dbReference type="RefSeq" id="WP_061521979.1">
    <property type="nucleotide sequence ID" value="NZ_JAJJBV010000019.1"/>
</dbReference>
<gene>
    <name evidence="2" type="ORF">AXI58_17130</name>
</gene>
<feature type="transmembrane region" description="Helical" evidence="1">
    <location>
        <begin position="138"/>
        <end position="161"/>
    </location>
</feature>
<evidence type="ECO:0000256" key="1">
    <source>
        <dbReference type="SAM" id="Phobius"/>
    </source>
</evidence>
<dbReference type="Proteomes" id="UP000075430">
    <property type="component" value="Unassembled WGS sequence"/>
</dbReference>
<feature type="transmembrane region" description="Helical" evidence="1">
    <location>
        <begin position="107"/>
        <end position="126"/>
    </location>
</feature>
<dbReference type="InterPro" id="IPR024563">
    <property type="entry name" value="YqhR"/>
</dbReference>
<evidence type="ECO:0000313" key="3">
    <source>
        <dbReference type="Proteomes" id="UP000075430"/>
    </source>
</evidence>
<dbReference type="STRING" id="1793963.AXI58_17130"/>
<feature type="transmembrane region" description="Helical" evidence="1">
    <location>
        <begin position="28"/>
        <end position="52"/>
    </location>
</feature>
<accession>A0A150F6F9</accession>
<organism evidence="2 3">
    <name type="scientific">Bacillus nakamurai</name>
    <dbReference type="NCBI Taxonomy" id="1793963"/>
    <lineage>
        <taxon>Bacteria</taxon>
        <taxon>Bacillati</taxon>
        <taxon>Bacillota</taxon>
        <taxon>Bacilli</taxon>
        <taxon>Bacillales</taxon>
        <taxon>Bacillaceae</taxon>
        <taxon>Bacillus</taxon>
    </lineage>
</organism>
<keyword evidence="1" id="KW-0812">Transmembrane</keyword>
<evidence type="ECO:0008006" key="4">
    <source>
        <dbReference type="Google" id="ProtNLM"/>
    </source>
</evidence>
<sequence length="178" mass="20296">MTNEKNTEQQEEKNKQDEHQPVSFTGRICGIGFAGGVFWSLIGYLGYIFHFSEISPNMILQPFMIGEWKKQWLGTIISIVVIGLISIAGAFIYFVCLKRFKTMWPGMVYGVILWFAVFFLFNPIFQDVRSVTELKSDTIVTTLCLYIMYGVFVGYSISFAYNELTSDKLARALGKTSE</sequence>
<keyword evidence="1" id="KW-0472">Membrane</keyword>
<keyword evidence="3" id="KW-1185">Reference proteome</keyword>
<proteinExistence type="predicted"/>
<dbReference type="Pfam" id="PF11085">
    <property type="entry name" value="YqhR"/>
    <property type="match status" value="1"/>
</dbReference>
<dbReference type="AlphaFoldDB" id="A0A150F6F9"/>
<name>A0A150F6F9_9BACI</name>
<dbReference type="EMBL" id="LSBA01000017">
    <property type="protein sequence ID" value="KXZ18532.1"/>
    <property type="molecule type" value="Genomic_DNA"/>
</dbReference>
<comment type="caution">
    <text evidence="2">The sequence shown here is derived from an EMBL/GenBank/DDBJ whole genome shotgun (WGS) entry which is preliminary data.</text>
</comment>
<keyword evidence="1" id="KW-1133">Transmembrane helix</keyword>
<dbReference type="OrthoDB" id="2691442at2"/>
<protein>
    <recommendedName>
        <fullName evidence="4">Membrane protein YqhR</fullName>
    </recommendedName>
</protein>
<evidence type="ECO:0000313" key="2">
    <source>
        <dbReference type="EMBL" id="KXZ18532.1"/>
    </source>
</evidence>
<feature type="transmembrane region" description="Helical" evidence="1">
    <location>
        <begin position="72"/>
        <end position="95"/>
    </location>
</feature>